<feature type="domain" description="ABC transporter" evidence="6">
    <location>
        <begin position="9"/>
        <end position="244"/>
    </location>
</feature>
<keyword evidence="4" id="KW-0547">Nucleotide-binding</keyword>
<organism evidence="7 8">
    <name type="scientific">Maritimibacter harenae</name>
    <dbReference type="NCBI Taxonomy" id="2606218"/>
    <lineage>
        <taxon>Bacteria</taxon>
        <taxon>Pseudomonadati</taxon>
        <taxon>Pseudomonadota</taxon>
        <taxon>Alphaproteobacteria</taxon>
        <taxon>Rhodobacterales</taxon>
        <taxon>Roseobacteraceae</taxon>
        <taxon>Maritimibacter</taxon>
    </lineage>
</organism>
<evidence type="ECO:0000313" key="8">
    <source>
        <dbReference type="Proteomes" id="UP000467322"/>
    </source>
</evidence>
<evidence type="ECO:0000259" key="6">
    <source>
        <dbReference type="PROSITE" id="PS50893"/>
    </source>
</evidence>
<dbReference type="SMART" id="SM00382">
    <property type="entry name" value="AAA"/>
    <property type="match status" value="2"/>
</dbReference>
<dbReference type="AlphaFoldDB" id="A0A845LUS2"/>
<reference evidence="7 8" key="1">
    <citation type="submission" date="2019-12" db="EMBL/GenBank/DDBJ databases">
        <title>Maritimibacter sp. nov. sp. isolated from sea sand.</title>
        <authorList>
            <person name="Kim J."/>
            <person name="Jeong S.E."/>
            <person name="Jung H.S."/>
            <person name="Jeon C.O."/>
        </authorList>
    </citation>
    <scope>NUCLEOTIDE SEQUENCE [LARGE SCALE GENOMIC DNA]</scope>
    <source>
        <strain evidence="7 8">DP07</strain>
    </source>
</reference>
<dbReference type="InterPro" id="IPR027417">
    <property type="entry name" value="P-loop_NTPase"/>
</dbReference>
<accession>A0A845LUS2</accession>
<evidence type="ECO:0000313" key="7">
    <source>
        <dbReference type="EMBL" id="MZR11610.1"/>
    </source>
</evidence>
<protein>
    <submittedName>
        <fullName evidence="7">ATP-binding cassette domain-containing protein</fullName>
    </submittedName>
</protein>
<dbReference type="InterPro" id="IPR017871">
    <property type="entry name" value="ABC_transporter-like_CS"/>
</dbReference>
<feature type="domain" description="ABC transporter" evidence="6">
    <location>
        <begin position="252"/>
        <end position="498"/>
    </location>
</feature>
<dbReference type="RefSeq" id="WP_161349722.1">
    <property type="nucleotide sequence ID" value="NZ_WTUX01000002.1"/>
</dbReference>
<dbReference type="CDD" id="cd03215">
    <property type="entry name" value="ABC_Carb_Monos_II"/>
    <property type="match status" value="1"/>
</dbReference>
<dbReference type="CDD" id="cd03216">
    <property type="entry name" value="ABC_Carb_Monos_I"/>
    <property type="match status" value="1"/>
</dbReference>
<dbReference type="GO" id="GO:0016887">
    <property type="term" value="F:ATP hydrolysis activity"/>
    <property type="evidence" value="ECO:0007669"/>
    <property type="project" value="InterPro"/>
</dbReference>
<dbReference type="InterPro" id="IPR003439">
    <property type="entry name" value="ABC_transporter-like_ATP-bd"/>
</dbReference>
<dbReference type="SUPFAM" id="SSF52540">
    <property type="entry name" value="P-loop containing nucleoside triphosphate hydrolases"/>
    <property type="match status" value="2"/>
</dbReference>
<keyword evidence="5 7" id="KW-0067">ATP-binding</keyword>
<evidence type="ECO:0000256" key="1">
    <source>
        <dbReference type="ARBA" id="ARBA00022448"/>
    </source>
</evidence>
<evidence type="ECO:0000256" key="5">
    <source>
        <dbReference type="ARBA" id="ARBA00022840"/>
    </source>
</evidence>
<dbReference type="EMBL" id="WTUX01000002">
    <property type="protein sequence ID" value="MZR11610.1"/>
    <property type="molecule type" value="Genomic_DNA"/>
</dbReference>
<evidence type="ECO:0000256" key="4">
    <source>
        <dbReference type="ARBA" id="ARBA00022741"/>
    </source>
</evidence>
<dbReference type="Pfam" id="PF00005">
    <property type="entry name" value="ABC_tran"/>
    <property type="match status" value="2"/>
</dbReference>
<keyword evidence="3" id="KW-0677">Repeat</keyword>
<keyword evidence="1" id="KW-0813">Transport</keyword>
<dbReference type="GO" id="GO:0005524">
    <property type="term" value="F:ATP binding"/>
    <property type="evidence" value="ECO:0007669"/>
    <property type="project" value="UniProtKB-KW"/>
</dbReference>
<gene>
    <name evidence="7" type="ORF">GQE99_00995</name>
</gene>
<name>A0A845LUS2_9RHOB</name>
<evidence type="ECO:0000256" key="3">
    <source>
        <dbReference type="ARBA" id="ARBA00022737"/>
    </source>
</evidence>
<dbReference type="InterPro" id="IPR003593">
    <property type="entry name" value="AAA+_ATPase"/>
</dbReference>
<dbReference type="PROSITE" id="PS50893">
    <property type="entry name" value="ABC_TRANSPORTER_2"/>
    <property type="match status" value="2"/>
</dbReference>
<dbReference type="PANTHER" id="PTHR43790">
    <property type="entry name" value="CARBOHYDRATE TRANSPORT ATP-BINDING PROTEIN MG119-RELATED"/>
    <property type="match status" value="1"/>
</dbReference>
<keyword evidence="2" id="KW-0762">Sugar transport</keyword>
<proteinExistence type="predicted"/>
<dbReference type="Proteomes" id="UP000467322">
    <property type="component" value="Unassembled WGS sequence"/>
</dbReference>
<dbReference type="PROSITE" id="PS00211">
    <property type="entry name" value="ABC_TRANSPORTER_1"/>
    <property type="match status" value="1"/>
</dbReference>
<sequence>MTTRVDTLLTLSGVGKTFGGTVALEGIDLSIETGKVHAFVGENGAGKSTLGKLIVGVHAPSAGRIALDGAEVHFASPAQALDHGLVGISQELSLMPQRTVLDNIALGREVMRGPFVDARATRAAVQAVMDRYDMQVDLDARVGDIPVVEQQKVEILRALSRDARLIVFDEPTARLPSDQVAPLLALVRQLAGAGKAVIYVSHFLEEILEATDTVTILRNGRHIRTGPTASETHETLVEGVTGSVLGEQYPEITAPDAAQAPVLSVRGLSRPGVFENVSFDIRPGEIVGLAGLVGSGRSEIARAILGADPATGEIRFNGGDTGRSIAARLAAGMAMIPENRREQGLMIDRPIVENVTLSHLRRFSGALGLDRRRERAEVTQQCTATGLKYNSLDDPAAALSGGNQQKILFARAALGDPALLIADEPTRGVDVGAKRSIYDLIAGLAARGKAILLISSELEEILGLSHRVIVVSRGRVAGELEGADLTESALMTAAFSGT</sequence>
<dbReference type="Gene3D" id="3.40.50.300">
    <property type="entry name" value="P-loop containing nucleotide triphosphate hydrolases"/>
    <property type="match status" value="2"/>
</dbReference>
<dbReference type="InterPro" id="IPR050107">
    <property type="entry name" value="ABC_carbohydrate_import_ATPase"/>
</dbReference>
<keyword evidence="8" id="KW-1185">Reference proteome</keyword>
<dbReference type="PANTHER" id="PTHR43790:SF9">
    <property type="entry name" value="GALACTOFURANOSE TRANSPORTER ATP-BINDING PROTEIN YTFR"/>
    <property type="match status" value="1"/>
</dbReference>
<evidence type="ECO:0000256" key="2">
    <source>
        <dbReference type="ARBA" id="ARBA00022597"/>
    </source>
</evidence>
<comment type="caution">
    <text evidence="7">The sequence shown here is derived from an EMBL/GenBank/DDBJ whole genome shotgun (WGS) entry which is preliminary data.</text>
</comment>